<dbReference type="AlphaFoldDB" id="A0A2X2CPI3"/>
<organism evidence="4 5">
    <name type="scientific">Pseudomonas luteola</name>
    <dbReference type="NCBI Taxonomy" id="47886"/>
    <lineage>
        <taxon>Bacteria</taxon>
        <taxon>Pseudomonadati</taxon>
        <taxon>Pseudomonadota</taxon>
        <taxon>Gammaproteobacteria</taxon>
        <taxon>Pseudomonadales</taxon>
        <taxon>Pseudomonadaceae</taxon>
        <taxon>Pseudomonas</taxon>
    </lineage>
</organism>
<keyword evidence="6" id="KW-1185">Reference proteome</keyword>
<dbReference type="InterPro" id="IPR050625">
    <property type="entry name" value="ParA/MinD_ATPase"/>
</dbReference>
<dbReference type="GO" id="GO:0009898">
    <property type="term" value="C:cytoplasmic side of plasma membrane"/>
    <property type="evidence" value="ECO:0007669"/>
    <property type="project" value="TreeGrafter"/>
</dbReference>
<sequence>MPLICVASPKGGVGKTTVTASLGYALQRLGRPVVLVDFDVQNALRLHFGLPLGLSQGFVESALAGADWRQLKVTSPSNIQVLPYGRVSATTRLAFEHRLLNDPSFLKEGLADLLTIPNVIVLADTPPGPSASLSALIHQADLCIAVLLADAGSVALLPDIESGEFFGSAGTETVRYVVNQVDRRRRLNRDVSVFLQARCGGALLGMIHRDESLPEALASQQSVFAFDSASAAAHDLDMLAQRLLAALEQQTTPVSDTRQRQYS</sequence>
<dbReference type="Pfam" id="PF06564">
    <property type="entry name" value="CBP_BcsQ"/>
    <property type="match status" value="1"/>
</dbReference>
<reference evidence="4 5" key="1">
    <citation type="submission" date="2018-06" db="EMBL/GenBank/DDBJ databases">
        <authorList>
            <consortium name="Pathogen Informatics"/>
            <person name="Doyle S."/>
        </authorList>
    </citation>
    <scope>NUCLEOTIDE SEQUENCE [LARGE SCALE GENOMIC DNA]</scope>
    <source>
        <strain evidence="4 5">NCTC11842</strain>
    </source>
</reference>
<dbReference type="GO" id="GO:0051782">
    <property type="term" value="P:negative regulation of cell division"/>
    <property type="evidence" value="ECO:0007669"/>
    <property type="project" value="TreeGrafter"/>
</dbReference>
<dbReference type="SUPFAM" id="SSF52540">
    <property type="entry name" value="P-loop containing nucleoside triphosphate hydrolases"/>
    <property type="match status" value="1"/>
</dbReference>
<evidence type="ECO:0000313" key="4">
    <source>
        <dbReference type="EMBL" id="SPZ08621.1"/>
    </source>
</evidence>
<dbReference type="EMBL" id="JADMCD010000002">
    <property type="protein sequence ID" value="MBF8640021.1"/>
    <property type="molecule type" value="Genomic_DNA"/>
</dbReference>
<dbReference type="RefSeq" id="WP_010795073.1">
    <property type="nucleotide sequence ID" value="NZ_CP069262.1"/>
</dbReference>
<dbReference type="Gene3D" id="3.40.50.300">
    <property type="entry name" value="P-loop containing nucleotide triphosphate hydrolases"/>
    <property type="match status" value="1"/>
</dbReference>
<dbReference type="InterPro" id="IPR027417">
    <property type="entry name" value="P-loop_NTPase"/>
</dbReference>
<dbReference type="NCBIfam" id="TIGR03371">
    <property type="entry name" value="cellulose_yhjQ"/>
    <property type="match status" value="1"/>
</dbReference>
<dbReference type="GO" id="GO:0016887">
    <property type="term" value="F:ATP hydrolysis activity"/>
    <property type="evidence" value="ECO:0007669"/>
    <property type="project" value="TreeGrafter"/>
</dbReference>
<name>A0A2X2CPI3_PSELU</name>
<evidence type="ECO:0000313" key="3">
    <source>
        <dbReference type="EMBL" id="MBF8640021.1"/>
    </source>
</evidence>
<evidence type="ECO:0000313" key="6">
    <source>
        <dbReference type="Proteomes" id="UP000626180"/>
    </source>
</evidence>
<dbReference type="Proteomes" id="UP000626180">
    <property type="component" value="Unassembled WGS sequence"/>
</dbReference>
<dbReference type="Proteomes" id="UP000250443">
    <property type="component" value="Unassembled WGS sequence"/>
</dbReference>
<evidence type="ECO:0000256" key="1">
    <source>
        <dbReference type="ARBA" id="ARBA00022741"/>
    </source>
</evidence>
<dbReference type="PANTHER" id="PTHR43384:SF6">
    <property type="entry name" value="SEPTUM SITE-DETERMINING PROTEIN MIND HOMOLOG, CHLOROPLASTIC"/>
    <property type="match status" value="1"/>
</dbReference>
<reference evidence="3 6" key="2">
    <citation type="submission" date="2020-10" db="EMBL/GenBank/DDBJ databases">
        <title>Genome sequences of Pseudomonas isolates.</title>
        <authorList>
            <person name="Wessels L."/>
            <person name="Reich F."/>
            <person name="Hammerl J."/>
        </authorList>
    </citation>
    <scope>NUCLEOTIDE SEQUENCE [LARGE SCALE GENOMIC DNA]</scope>
    <source>
        <strain evidence="3 6">20-MO00624-0</strain>
    </source>
</reference>
<dbReference type="InterPro" id="IPR017746">
    <property type="entry name" value="Cellulose_synthase_operon_BcsQ"/>
</dbReference>
<protein>
    <submittedName>
        <fullName evidence="4">Cell morphology protein</fullName>
    </submittedName>
    <submittedName>
        <fullName evidence="3">Cellulose synthase operon protein YhjQ</fullName>
    </submittedName>
</protein>
<keyword evidence="2" id="KW-0067">ATP-binding</keyword>
<proteinExistence type="predicted"/>
<evidence type="ECO:0000313" key="5">
    <source>
        <dbReference type="Proteomes" id="UP000250443"/>
    </source>
</evidence>
<accession>A0A2X2CPI3</accession>
<dbReference type="GO" id="GO:0005524">
    <property type="term" value="F:ATP binding"/>
    <property type="evidence" value="ECO:0007669"/>
    <property type="project" value="UniProtKB-KW"/>
</dbReference>
<gene>
    <name evidence="4" type="primary">wssA</name>
    <name evidence="3" type="synonym">yhjQ</name>
    <name evidence="3" type="ORF">IRZ65_04915</name>
    <name evidence="4" type="ORF">NCTC11842_02880</name>
</gene>
<dbReference type="EMBL" id="UAUF01000012">
    <property type="protein sequence ID" value="SPZ08621.1"/>
    <property type="molecule type" value="Genomic_DNA"/>
</dbReference>
<evidence type="ECO:0000256" key="2">
    <source>
        <dbReference type="ARBA" id="ARBA00022840"/>
    </source>
</evidence>
<dbReference type="PANTHER" id="PTHR43384">
    <property type="entry name" value="SEPTUM SITE-DETERMINING PROTEIN MIND HOMOLOG, CHLOROPLASTIC-RELATED"/>
    <property type="match status" value="1"/>
</dbReference>
<keyword evidence="1" id="KW-0547">Nucleotide-binding</keyword>
<dbReference type="GO" id="GO:0005829">
    <property type="term" value="C:cytosol"/>
    <property type="evidence" value="ECO:0007669"/>
    <property type="project" value="TreeGrafter"/>
</dbReference>